<feature type="compositionally biased region" description="Low complexity" evidence="13">
    <location>
        <begin position="147"/>
        <end position="158"/>
    </location>
</feature>
<keyword evidence="10 12" id="KW-0326">Glycosidase</keyword>
<feature type="compositionally biased region" description="Polar residues" evidence="13">
    <location>
        <begin position="289"/>
        <end position="307"/>
    </location>
</feature>
<sequence>MYPVATDDPARNTESKAQQRPSTAESDQGPTTVATSQPALKTEQKVTQGDSASGRNQSQRDQDIADDGTTSDASGTSLIPASPSEQNQNVRPTDDKESTLDTDDTTQQRGSDAGQGDQDSEATDESTLASESKAQQPPVDQKDQQDQDSVAASQSTSDTENDVQQEETDPEQDQDQTDQPDKEDQDSTAVNQSTSGRENNVQQGGTDAEPDQNQMDQPDKQDQDSTAVNQPTTENNVQQEETDAEQGQDRQDQDSVAANNSPSDSQAPQNESDAEQDRDNNDSALNAEENVQQEGSDTQRNQDQQGQDVAADIESTQDTQPTPPQTSSHLPTVSTTKDGSQIPQPSQGNPQGIDANDGGQWANDTRQDDDLDNSAEPDGDVGNYQPQEMAIDKITHLLYAFADLKDDGTVISSDPYADVEKLYGGGNSSSLGFVARNSSNAQGVVYQLYGLKKRNRKLKTLLSVGGFKYSRQGKFARIAGSEKGRKNFASSAVRLMADWGMDGIDIDWEYPKDAAEADGFLKLLQETRSALDNYASANKQNYHHLLTIAAPVGPTQYRLLNLKAMDQYLDVWNLLSYDYADSHYNTTSHQANIQANRADMRTTKFNTAQAVEDYISAGIAPNKIVLGLPLYGRSFANTEGMGTPFSGTAPGASKGIRPYRDLPLPGAQVTVDPQLGAAWSYDPKTRELVSYDNAESAKLKADYVKSKGLGGAVFWQASGDKKGSDSLVGSMATYLGQLEATENMLSYPQSRYENIKNGAS</sequence>
<feature type="region of interest" description="Disordered" evidence="13">
    <location>
        <begin position="1"/>
        <end position="384"/>
    </location>
</feature>
<keyword evidence="5" id="KW-0964">Secreted</keyword>
<evidence type="ECO:0000256" key="5">
    <source>
        <dbReference type="ARBA" id="ARBA00022525"/>
    </source>
</evidence>
<name>A0A1B5KYH0_USTVR</name>
<evidence type="ECO:0000256" key="8">
    <source>
        <dbReference type="ARBA" id="ARBA00023026"/>
    </source>
</evidence>
<feature type="compositionally biased region" description="Polar residues" evidence="13">
    <location>
        <begin position="15"/>
        <end position="57"/>
    </location>
</feature>
<keyword evidence="11" id="KW-0624">Polysaccharide degradation</keyword>
<keyword evidence="8" id="KW-0843">Virulence</keyword>
<dbReference type="GO" id="GO:0008061">
    <property type="term" value="F:chitin binding"/>
    <property type="evidence" value="ECO:0007669"/>
    <property type="project" value="InterPro"/>
</dbReference>
<evidence type="ECO:0000256" key="10">
    <source>
        <dbReference type="ARBA" id="ARBA00023295"/>
    </source>
</evidence>
<dbReference type="InterPro" id="IPR050314">
    <property type="entry name" value="Glycosyl_Hydrlase_18"/>
</dbReference>
<gene>
    <name evidence="15" type="ORF">UVI_02040250</name>
</gene>
<evidence type="ECO:0000256" key="1">
    <source>
        <dbReference type="ARBA" id="ARBA00000822"/>
    </source>
</evidence>
<dbReference type="Gene3D" id="3.10.50.10">
    <property type="match status" value="1"/>
</dbReference>
<feature type="compositionally biased region" description="Polar residues" evidence="13">
    <location>
        <begin position="254"/>
        <end position="271"/>
    </location>
</feature>
<evidence type="ECO:0000256" key="2">
    <source>
        <dbReference type="ARBA" id="ARBA00004613"/>
    </source>
</evidence>
<dbReference type="CDD" id="cd06548">
    <property type="entry name" value="GH18_chitinase"/>
    <property type="match status" value="1"/>
</dbReference>
<evidence type="ECO:0000256" key="7">
    <source>
        <dbReference type="ARBA" id="ARBA00023024"/>
    </source>
</evidence>
<evidence type="ECO:0000256" key="11">
    <source>
        <dbReference type="ARBA" id="ARBA00023326"/>
    </source>
</evidence>
<dbReference type="GO" id="GO:0005576">
    <property type="term" value="C:extracellular region"/>
    <property type="evidence" value="ECO:0007669"/>
    <property type="project" value="UniProtKB-SubCell"/>
</dbReference>
<dbReference type="PROSITE" id="PS01095">
    <property type="entry name" value="GH18_1"/>
    <property type="match status" value="1"/>
</dbReference>
<comment type="catalytic activity">
    <reaction evidence="1">
        <text>Random endo-hydrolysis of N-acetyl-beta-D-glucosaminide (1-&gt;4)-beta-linkages in chitin and chitodextrins.</text>
        <dbReference type="EC" id="3.2.1.14"/>
    </reaction>
</comment>
<evidence type="ECO:0000256" key="9">
    <source>
        <dbReference type="ARBA" id="ARBA00023277"/>
    </source>
</evidence>
<feature type="compositionally biased region" description="Polar residues" evidence="13">
    <location>
        <begin position="224"/>
        <end position="239"/>
    </location>
</feature>
<comment type="similarity">
    <text evidence="3">Belongs to the glycosyl hydrolase 18 family. Chitinase class V subfamily.</text>
</comment>
<reference evidence="16" key="1">
    <citation type="journal article" date="2016" name="Genome Announc.">
        <title>Genome sequence of Ustilaginoidea virens IPU010, a rice pathogenic fungus causing false smut.</title>
        <authorList>
            <person name="Kumagai T."/>
            <person name="Ishii T."/>
            <person name="Terai G."/>
            <person name="Umemura M."/>
            <person name="Machida M."/>
            <person name="Asai K."/>
        </authorList>
    </citation>
    <scope>NUCLEOTIDE SEQUENCE [LARGE SCALE GENOMIC DNA]</scope>
    <source>
        <strain evidence="16">IPU010</strain>
    </source>
</reference>
<evidence type="ECO:0000256" key="12">
    <source>
        <dbReference type="RuleBase" id="RU000489"/>
    </source>
</evidence>
<evidence type="ECO:0000256" key="3">
    <source>
        <dbReference type="ARBA" id="ARBA00008682"/>
    </source>
</evidence>
<feature type="compositionally biased region" description="Acidic residues" evidence="13">
    <location>
        <begin position="159"/>
        <end position="186"/>
    </location>
</feature>
<feature type="compositionally biased region" description="Low complexity" evidence="13">
    <location>
        <begin position="316"/>
        <end position="328"/>
    </location>
</feature>
<dbReference type="InterPro" id="IPR001223">
    <property type="entry name" value="Glyco_hydro18_cat"/>
</dbReference>
<feature type="compositionally biased region" description="Polar residues" evidence="13">
    <location>
        <begin position="68"/>
        <end position="91"/>
    </location>
</feature>
<evidence type="ECO:0000259" key="14">
    <source>
        <dbReference type="PROSITE" id="PS51910"/>
    </source>
</evidence>
<accession>A0A1B5KYH0</accession>
<dbReference type="EMBL" id="BBTG02000022">
    <property type="protein sequence ID" value="GAO16130.1"/>
    <property type="molecule type" value="Genomic_DNA"/>
</dbReference>
<protein>
    <recommendedName>
        <fullName evidence="4">chitinase</fullName>
        <ecNumber evidence="4">3.2.1.14</ecNumber>
    </recommendedName>
</protein>
<organism evidence="15 16">
    <name type="scientific">Ustilaginoidea virens</name>
    <name type="common">Rice false smut fungus</name>
    <name type="synonym">Villosiclava virens</name>
    <dbReference type="NCBI Taxonomy" id="1159556"/>
    <lineage>
        <taxon>Eukaryota</taxon>
        <taxon>Fungi</taxon>
        <taxon>Dikarya</taxon>
        <taxon>Ascomycota</taxon>
        <taxon>Pezizomycotina</taxon>
        <taxon>Sordariomycetes</taxon>
        <taxon>Hypocreomycetidae</taxon>
        <taxon>Hypocreales</taxon>
        <taxon>Clavicipitaceae</taxon>
        <taxon>Ustilaginoidea</taxon>
    </lineage>
</organism>
<dbReference type="SUPFAM" id="SSF51445">
    <property type="entry name" value="(Trans)glycosidases"/>
    <property type="match status" value="1"/>
</dbReference>
<dbReference type="Gene3D" id="3.20.20.80">
    <property type="entry name" value="Glycosidases"/>
    <property type="match status" value="1"/>
</dbReference>
<comment type="caution">
    <text evidence="15">The sequence shown here is derived from an EMBL/GenBank/DDBJ whole genome shotgun (WGS) entry which is preliminary data.</text>
</comment>
<dbReference type="EC" id="3.2.1.14" evidence="4"/>
<keyword evidence="6 12" id="KW-0378">Hydrolase</keyword>
<dbReference type="Proteomes" id="UP000054053">
    <property type="component" value="Unassembled WGS sequence"/>
</dbReference>
<dbReference type="InterPro" id="IPR011583">
    <property type="entry name" value="Chitinase_II/V-like_cat"/>
</dbReference>
<dbReference type="GO" id="GO:0008843">
    <property type="term" value="F:endochitinase activity"/>
    <property type="evidence" value="ECO:0007669"/>
    <property type="project" value="UniProtKB-EC"/>
</dbReference>
<dbReference type="InterPro" id="IPR001579">
    <property type="entry name" value="Glyco_hydro_18_chit_AS"/>
</dbReference>
<feature type="compositionally biased region" description="Polar residues" evidence="13">
    <location>
        <begin position="187"/>
        <end position="216"/>
    </location>
</feature>
<keyword evidence="9" id="KW-0119">Carbohydrate metabolism</keyword>
<dbReference type="AlphaFoldDB" id="A0A1B5KYH0"/>
<proteinExistence type="inferred from homology"/>
<comment type="subcellular location">
    <subcellularLocation>
        <location evidence="2">Secreted</location>
    </subcellularLocation>
</comment>
<evidence type="ECO:0000256" key="13">
    <source>
        <dbReference type="SAM" id="MobiDB-lite"/>
    </source>
</evidence>
<dbReference type="GO" id="GO:0006032">
    <property type="term" value="P:chitin catabolic process"/>
    <property type="evidence" value="ECO:0007669"/>
    <property type="project" value="UniProtKB-KW"/>
</dbReference>
<dbReference type="InterPro" id="IPR017853">
    <property type="entry name" value="GH"/>
</dbReference>
<evidence type="ECO:0000313" key="15">
    <source>
        <dbReference type="EMBL" id="GAO16130.1"/>
    </source>
</evidence>
<feature type="compositionally biased region" description="Polar residues" evidence="13">
    <location>
        <begin position="329"/>
        <end position="350"/>
    </location>
</feature>
<evidence type="ECO:0000256" key="6">
    <source>
        <dbReference type="ARBA" id="ARBA00022801"/>
    </source>
</evidence>
<dbReference type="GO" id="GO:0000272">
    <property type="term" value="P:polysaccharide catabolic process"/>
    <property type="evidence" value="ECO:0007669"/>
    <property type="project" value="UniProtKB-KW"/>
</dbReference>
<evidence type="ECO:0000313" key="16">
    <source>
        <dbReference type="Proteomes" id="UP000054053"/>
    </source>
</evidence>
<feature type="compositionally biased region" description="Acidic residues" evidence="13">
    <location>
        <begin position="367"/>
        <end position="379"/>
    </location>
</feature>
<dbReference type="PROSITE" id="PS51910">
    <property type="entry name" value="GH18_2"/>
    <property type="match status" value="1"/>
</dbReference>
<dbReference type="PANTHER" id="PTHR11177">
    <property type="entry name" value="CHITINASE"/>
    <property type="match status" value="1"/>
</dbReference>
<dbReference type="PANTHER" id="PTHR11177:SF384">
    <property type="entry name" value="CHITINASE"/>
    <property type="match status" value="1"/>
</dbReference>
<evidence type="ECO:0000256" key="4">
    <source>
        <dbReference type="ARBA" id="ARBA00012729"/>
    </source>
</evidence>
<dbReference type="Pfam" id="PF00704">
    <property type="entry name" value="Glyco_hydro_18"/>
    <property type="match status" value="1"/>
</dbReference>
<dbReference type="SUPFAM" id="SSF54556">
    <property type="entry name" value="Chitinase insertion domain"/>
    <property type="match status" value="1"/>
</dbReference>
<dbReference type="SMART" id="SM00636">
    <property type="entry name" value="Glyco_18"/>
    <property type="match status" value="1"/>
</dbReference>
<keyword evidence="7" id="KW-0146">Chitin degradation</keyword>
<feature type="domain" description="GH18" evidence="14">
    <location>
        <begin position="355"/>
        <end position="738"/>
    </location>
</feature>
<dbReference type="InterPro" id="IPR029070">
    <property type="entry name" value="Chitinase_insertion_sf"/>
</dbReference>